<dbReference type="SMART" id="SM00418">
    <property type="entry name" value="HTH_ARSR"/>
    <property type="match status" value="1"/>
</dbReference>
<dbReference type="InterPro" id="IPR001845">
    <property type="entry name" value="HTH_ArsR_DNA-bd_dom"/>
</dbReference>
<keyword evidence="3" id="KW-1185">Reference proteome</keyword>
<evidence type="ECO:0000313" key="3">
    <source>
        <dbReference type="Proteomes" id="UP001589810"/>
    </source>
</evidence>
<dbReference type="InterPro" id="IPR036388">
    <property type="entry name" value="WH-like_DNA-bd_sf"/>
</dbReference>
<dbReference type="InterPro" id="IPR036390">
    <property type="entry name" value="WH_DNA-bd_sf"/>
</dbReference>
<comment type="caution">
    <text evidence="2">The sequence shown here is derived from an EMBL/GenBank/DDBJ whole genome shotgun (WGS) entry which is preliminary data.</text>
</comment>
<dbReference type="RefSeq" id="WP_337960534.1">
    <property type="nucleotide sequence ID" value="NZ_CP097263.1"/>
</dbReference>
<dbReference type="SUPFAM" id="SSF46785">
    <property type="entry name" value="Winged helix' DNA-binding domain"/>
    <property type="match status" value="1"/>
</dbReference>
<dbReference type="CDD" id="cd00090">
    <property type="entry name" value="HTH_ARSR"/>
    <property type="match status" value="1"/>
</dbReference>
<organism evidence="2 3">
    <name type="scientific">Kutzneria chonburiensis</name>
    <dbReference type="NCBI Taxonomy" id="1483604"/>
    <lineage>
        <taxon>Bacteria</taxon>
        <taxon>Bacillati</taxon>
        <taxon>Actinomycetota</taxon>
        <taxon>Actinomycetes</taxon>
        <taxon>Pseudonocardiales</taxon>
        <taxon>Pseudonocardiaceae</taxon>
        <taxon>Kutzneria</taxon>
    </lineage>
</organism>
<evidence type="ECO:0000313" key="2">
    <source>
        <dbReference type="EMBL" id="MFC0539995.1"/>
    </source>
</evidence>
<proteinExistence type="predicted"/>
<dbReference type="Pfam" id="PF12840">
    <property type="entry name" value="HTH_20"/>
    <property type="match status" value="1"/>
</dbReference>
<feature type="domain" description="HTH arsR-type" evidence="1">
    <location>
        <begin position="66"/>
        <end position="142"/>
    </location>
</feature>
<dbReference type="EMBL" id="JBHLUD010000001">
    <property type="protein sequence ID" value="MFC0539995.1"/>
    <property type="molecule type" value="Genomic_DNA"/>
</dbReference>
<dbReference type="InterPro" id="IPR011991">
    <property type="entry name" value="ArsR-like_HTH"/>
</dbReference>
<evidence type="ECO:0000259" key="1">
    <source>
        <dbReference type="SMART" id="SM00418"/>
    </source>
</evidence>
<dbReference type="Proteomes" id="UP001589810">
    <property type="component" value="Unassembled WGS sequence"/>
</dbReference>
<dbReference type="Gene3D" id="1.10.10.10">
    <property type="entry name" value="Winged helix-like DNA-binding domain superfamily/Winged helix DNA-binding domain"/>
    <property type="match status" value="1"/>
</dbReference>
<gene>
    <name evidence="2" type="ORF">ACFFH7_00810</name>
</gene>
<name>A0ABV6MI85_9PSEU</name>
<protein>
    <submittedName>
        <fullName evidence="2">Winged helix-turn-helix domain-containing protein</fullName>
    </submittedName>
</protein>
<accession>A0ABV6MI85</accession>
<sequence length="152" mass="15849">MSDYDDRIADLERRVAALEGKAAVPDPVAAGIVGYQGEVEFGGPLSWQIRFGAAGTLQLPDGPRVDVLAALGHPVRAAIVRHLIANGAQPAPALSEAAGLRSTGQLYHHLKSLVAAKVVEQDSRGSYQVPPTAVIPLLVMLTAASDVAGQLR</sequence>
<reference evidence="2 3" key="1">
    <citation type="submission" date="2024-09" db="EMBL/GenBank/DDBJ databases">
        <authorList>
            <person name="Sun Q."/>
            <person name="Mori K."/>
        </authorList>
    </citation>
    <scope>NUCLEOTIDE SEQUENCE [LARGE SCALE GENOMIC DNA]</scope>
    <source>
        <strain evidence="2 3">TBRC 1432</strain>
    </source>
</reference>